<comment type="subcellular location">
    <subcellularLocation>
        <location evidence="1">Cell outer membrane</location>
    </subcellularLocation>
</comment>
<dbReference type="Pfam" id="PF02321">
    <property type="entry name" value="OEP"/>
    <property type="match status" value="2"/>
</dbReference>
<keyword evidence="9" id="KW-1185">Reference proteome</keyword>
<evidence type="ECO:0000256" key="7">
    <source>
        <dbReference type="ARBA" id="ARBA00023237"/>
    </source>
</evidence>
<dbReference type="PANTHER" id="PTHR30026">
    <property type="entry name" value="OUTER MEMBRANE PROTEIN TOLC"/>
    <property type="match status" value="1"/>
</dbReference>
<dbReference type="GO" id="GO:1990281">
    <property type="term" value="C:efflux pump complex"/>
    <property type="evidence" value="ECO:0007669"/>
    <property type="project" value="TreeGrafter"/>
</dbReference>
<keyword evidence="3" id="KW-0813">Transport</keyword>
<evidence type="ECO:0000256" key="5">
    <source>
        <dbReference type="ARBA" id="ARBA00022692"/>
    </source>
</evidence>
<dbReference type="InterPro" id="IPR003423">
    <property type="entry name" value="OMP_efflux"/>
</dbReference>
<dbReference type="PANTHER" id="PTHR30026:SF22">
    <property type="entry name" value="OUTER MEMBRANE EFFLUX PROTEIN"/>
    <property type="match status" value="1"/>
</dbReference>
<sequence>MAILLIVVNHEVARAEAQDILDGLIEQSIQTYPAIKSKEMTRESAKQDVVTASLSFLPNATVNFQSRRRVYDDSSSKSTIGDPYTVITISQPLLGGGLVAGYRQSQANLSASDWALREEAENIAVRVINAYGAWLSAYKKLSASEDSVKEYERLVGLITHRVEAGVSPLTDQNLGVSRLLQAQSELSSYRAKESSALTTLNQLVGQRLTREQLLSQQPEDNFAMPEDVVMKTLEVSPALKRLQFEAESANQASKKVRSQAFPQLALQARRTIGDPDYQNIHPKNTIGLVLSYSTGAGFSSFSKTLSADKAYYATVLNIDSAKRDVVVRVNQEVSDYQFAKSREKPLQKYADLTKAISESYSRLFLVGKKSWLDLMNSVRERKEAQVELIDVQVLLLTTSRRLSIYTQNLNFDAVKQ</sequence>
<keyword evidence="5" id="KW-0812">Transmembrane</keyword>
<evidence type="ECO:0000256" key="1">
    <source>
        <dbReference type="ARBA" id="ARBA00004442"/>
    </source>
</evidence>
<evidence type="ECO:0000256" key="2">
    <source>
        <dbReference type="ARBA" id="ARBA00007613"/>
    </source>
</evidence>
<accession>A0A4R6Y3V6</accession>
<organism evidence="8 9">
    <name type="scientific">Hydromonas duriensis</name>
    <dbReference type="NCBI Taxonomy" id="1527608"/>
    <lineage>
        <taxon>Bacteria</taxon>
        <taxon>Pseudomonadati</taxon>
        <taxon>Pseudomonadota</taxon>
        <taxon>Betaproteobacteria</taxon>
        <taxon>Burkholderiales</taxon>
        <taxon>Burkholderiaceae</taxon>
        <taxon>Hydromonas</taxon>
    </lineage>
</organism>
<comment type="caution">
    <text evidence="8">The sequence shown here is derived from an EMBL/GenBank/DDBJ whole genome shotgun (WGS) entry which is preliminary data.</text>
</comment>
<proteinExistence type="inferred from homology"/>
<name>A0A4R6Y3V6_9BURK</name>
<keyword evidence="4" id="KW-1134">Transmembrane beta strand</keyword>
<evidence type="ECO:0000313" key="9">
    <source>
        <dbReference type="Proteomes" id="UP000294480"/>
    </source>
</evidence>
<evidence type="ECO:0000313" key="8">
    <source>
        <dbReference type="EMBL" id="TDR31061.1"/>
    </source>
</evidence>
<dbReference type="SUPFAM" id="SSF56954">
    <property type="entry name" value="Outer membrane efflux proteins (OEP)"/>
    <property type="match status" value="1"/>
</dbReference>
<protein>
    <submittedName>
        <fullName evidence="8">Outer membrane protein TolC</fullName>
    </submittedName>
</protein>
<keyword evidence="6" id="KW-0472">Membrane</keyword>
<dbReference type="Gene3D" id="1.20.1600.10">
    <property type="entry name" value="Outer membrane efflux proteins (OEP)"/>
    <property type="match status" value="1"/>
</dbReference>
<comment type="similarity">
    <text evidence="2">Belongs to the outer membrane factor (OMF) (TC 1.B.17) family.</text>
</comment>
<reference evidence="8 9" key="1">
    <citation type="submission" date="2019-03" db="EMBL/GenBank/DDBJ databases">
        <title>Genomic Encyclopedia of Type Strains, Phase IV (KMG-IV): sequencing the most valuable type-strain genomes for metagenomic binning, comparative biology and taxonomic classification.</title>
        <authorList>
            <person name="Goeker M."/>
        </authorList>
    </citation>
    <scope>NUCLEOTIDE SEQUENCE [LARGE SCALE GENOMIC DNA]</scope>
    <source>
        <strain evidence="8 9">DSM 102852</strain>
    </source>
</reference>
<evidence type="ECO:0000256" key="6">
    <source>
        <dbReference type="ARBA" id="ARBA00023136"/>
    </source>
</evidence>
<dbReference type="EMBL" id="SNZE01000013">
    <property type="protein sequence ID" value="TDR31061.1"/>
    <property type="molecule type" value="Genomic_DNA"/>
</dbReference>
<dbReference type="GO" id="GO:0009279">
    <property type="term" value="C:cell outer membrane"/>
    <property type="evidence" value="ECO:0007669"/>
    <property type="project" value="UniProtKB-SubCell"/>
</dbReference>
<dbReference type="AlphaFoldDB" id="A0A4R6Y3V6"/>
<dbReference type="InterPro" id="IPR051906">
    <property type="entry name" value="TolC-like"/>
</dbReference>
<gene>
    <name evidence="8" type="ORF">DFR44_11313</name>
</gene>
<dbReference type="RefSeq" id="WP_162845197.1">
    <property type="nucleotide sequence ID" value="NZ_SNZE01000013.1"/>
</dbReference>
<dbReference type="GO" id="GO:0015562">
    <property type="term" value="F:efflux transmembrane transporter activity"/>
    <property type="evidence" value="ECO:0007669"/>
    <property type="project" value="InterPro"/>
</dbReference>
<dbReference type="GO" id="GO:0015288">
    <property type="term" value="F:porin activity"/>
    <property type="evidence" value="ECO:0007669"/>
    <property type="project" value="TreeGrafter"/>
</dbReference>
<keyword evidence="7" id="KW-0998">Cell outer membrane</keyword>
<evidence type="ECO:0000256" key="4">
    <source>
        <dbReference type="ARBA" id="ARBA00022452"/>
    </source>
</evidence>
<evidence type="ECO:0000256" key="3">
    <source>
        <dbReference type="ARBA" id="ARBA00022448"/>
    </source>
</evidence>
<dbReference type="Proteomes" id="UP000294480">
    <property type="component" value="Unassembled WGS sequence"/>
</dbReference>